<reference evidence="1 2" key="1">
    <citation type="submission" date="2023-08" db="EMBL/GenBank/DDBJ databases">
        <title>A Necator americanus chromosomal reference genome.</title>
        <authorList>
            <person name="Ilik V."/>
            <person name="Petrzelkova K.J."/>
            <person name="Pardy F."/>
            <person name="Fuh T."/>
            <person name="Niatou-Singa F.S."/>
            <person name="Gouil Q."/>
            <person name="Baker L."/>
            <person name="Ritchie M.E."/>
            <person name="Jex A.R."/>
            <person name="Gazzola D."/>
            <person name="Li H."/>
            <person name="Toshio Fujiwara R."/>
            <person name="Zhan B."/>
            <person name="Aroian R.V."/>
            <person name="Pafco B."/>
            <person name="Schwarz E.M."/>
        </authorList>
    </citation>
    <scope>NUCLEOTIDE SEQUENCE [LARGE SCALE GENOMIC DNA]</scope>
    <source>
        <strain evidence="1 2">Aroian</strain>
        <tissue evidence="1">Whole animal</tissue>
    </source>
</reference>
<gene>
    <name evidence="1" type="primary">Necator_chrI.g2546</name>
    <name evidence="1" type="ORF">RB195_006418</name>
</gene>
<dbReference type="Proteomes" id="UP001303046">
    <property type="component" value="Unassembled WGS sequence"/>
</dbReference>
<comment type="caution">
    <text evidence="1">The sequence shown here is derived from an EMBL/GenBank/DDBJ whole genome shotgun (WGS) entry which is preliminary data.</text>
</comment>
<accession>A0ABR1BVH0</accession>
<organism evidence="1 2">
    <name type="scientific">Necator americanus</name>
    <name type="common">Human hookworm</name>
    <dbReference type="NCBI Taxonomy" id="51031"/>
    <lineage>
        <taxon>Eukaryota</taxon>
        <taxon>Metazoa</taxon>
        <taxon>Ecdysozoa</taxon>
        <taxon>Nematoda</taxon>
        <taxon>Chromadorea</taxon>
        <taxon>Rhabditida</taxon>
        <taxon>Rhabditina</taxon>
        <taxon>Rhabditomorpha</taxon>
        <taxon>Strongyloidea</taxon>
        <taxon>Ancylostomatidae</taxon>
        <taxon>Bunostominae</taxon>
        <taxon>Necator</taxon>
    </lineage>
</organism>
<protein>
    <submittedName>
        <fullName evidence="1">Uncharacterized protein</fullName>
    </submittedName>
</protein>
<evidence type="ECO:0000313" key="1">
    <source>
        <dbReference type="EMBL" id="KAK6729353.1"/>
    </source>
</evidence>
<dbReference type="EMBL" id="JAVFWL010000001">
    <property type="protein sequence ID" value="KAK6729353.1"/>
    <property type="molecule type" value="Genomic_DNA"/>
</dbReference>
<sequence length="90" mass="10147">MNDEFGEINDFFDNDFPDDEASVADDDAEPSDDKVLNSLIEKENNEVVKKRTKSRPQPKLDEATITGPKGIQALRESFKGYKPDPMMDPV</sequence>
<name>A0ABR1BVH0_NECAM</name>
<proteinExistence type="predicted"/>
<evidence type="ECO:0000313" key="2">
    <source>
        <dbReference type="Proteomes" id="UP001303046"/>
    </source>
</evidence>
<dbReference type="CTD" id="25340279"/>
<keyword evidence="2" id="KW-1185">Reference proteome</keyword>
<dbReference type="KEGG" id="nai:NECAME_00235"/>